<organism evidence="1 2">
    <name type="scientific">Lachnotalea glycerini</name>
    <dbReference type="NCBI Taxonomy" id="1763509"/>
    <lineage>
        <taxon>Bacteria</taxon>
        <taxon>Bacillati</taxon>
        <taxon>Bacillota</taxon>
        <taxon>Clostridia</taxon>
        <taxon>Lachnospirales</taxon>
        <taxon>Lachnospiraceae</taxon>
        <taxon>Lachnotalea</taxon>
    </lineage>
</organism>
<reference evidence="1 2" key="1">
    <citation type="submission" date="2018-05" db="EMBL/GenBank/DDBJ databases">
        <title>Genomic Encyclopedia of Type Strains, Phase IV (KMG-IV): sequencing the most valuable type-strain genomes for metagenomic binning, comparative biology and taxonomic classification.</title>
        <authorList>
            <person name="Goeker M."/>
        </authorList>
    </citation>
    <scope>NUCLEOTIDE SEQUENCE [LARGE SCALE GENOMIC DNA]</scope>
    <source>
        <strain evidence="1 2">DSM 28816</strain>
    </source>
</reference>
<evidence type="ECO:0000313" key="1">
    <source>
        <dbReference type="EMBL" id="PXV87291.1"/>
    </source>
</evidence>
<name>A0A318EIW7_9FIRM</name>
<sequence>MKRVVLIVNVLLLAFICVFYIVKIDQNQYINCKIGTPKVIHKIETNANLTTENILQNLIFNGESLPYDTESSTFYLPLSMDDESWEFGEFTSGDESVTILFTEDFKTVDKLNAIANNQSFTFIAFTNEEYRYYNLIFTGLPIMNITINEGNLDDSAQIDMSLYSAKTKSNWVKTSMANIRVRGNTSREFPKKAYKLELTKFDNTGNTVSNKMSLLNMRKDNDWILYAMYNDESKIRDKLSIDIWSQFGANDNSFSCDYGTKLEYVELVVNGEYYGIYGLMEPVDAKKLGVKTASDASGQEYIYKRKNPYVLSLDEFIEDSDIITRCGFELKGLSNYGQISLQSWQPLINFIRVNSLSDEKYIKEIDQTIDINSVTNAWLYLQIISGMDHRAKNMYYVAKMTSSGIRLFFVPWDLDLTWGNVSKGEEYPPLYTAFEPEILTEEVNWETGQRVIDLNVDNSVSLVKDKWNTLRSSILTDDSLTKQIEALENTVVNSGAMKRDEVRWPDAAHTYDYSSLKQYALDKMEYLDTYFATLGEE</sequence>
<dbReference type="PANTHER" id="PTHR40050">
    <property type="entry name" value="INNER SPORE COAT PROTEIN H"/>
    <property type="match status" value="1"/>
</dbReference>
<comment type="caution">
    <text evidence="1">The sequence shown here is derived from an EMBL/GenBank/DDBJ whole genome shotgun (WGS) entry which is preliminary data.</text>
</comment>
<evidence type="ECO:0000313" key="2">
    <source>
        <dbReference type="Proteomes" id="UP000247523"/>
    </source>
</evidence>
<dbReference type="InterPro" id="IPR014867">
    <property type="entry name" value="Spore_coat_CotH_CotH2/3/7"/>
</dbReference>
<dbReference type="Pfam" id="PF08757">
    <property type="entry name" value="CotH"/>
    <property type="match status" value="1"/>
</dbReference>
<accession>A0A318EIW7</accession>
<dbReference type="Proteomes" id="UP000247523">
    <property type="component" value="Unassembled WGS sequence"/>
</dbReference>
<dbReference type="EMBL" id="QICS01000010">
    <property type="protein sequence ID" value="PXV87291.1"/>
    <property type="molecule type" value="Genomic_DNA"/>
</dbReference>
<proteinExistence type="predicted"/>
<dbReference type="RefSeq" id="WP_110291589.1">
    <property type="nucleotide sequence ID" value="NZ_QICS01000010.1"/>
</dbReference>
<gene>
    <name evidence="1" type="ORF">C8E03_11052</name>
</gene>
<protein>
    <submittedName>
        <fullName evidence="1">CotH protein</fullName>
    </submittedName>
</protein>
<dbReference type="AlphaFoldDB" id="A0A318EIW7"/>
<dbReference type="PANTHER" id="PTHR40050:SF1">
    <property type="entry name" value="INNER SPORE COAT PROTEIN H"/>
    <property type="match status" value="1"/>
</dbReference>